<comment type="caution">
    <text evidence="1">The sequence shown here is derived from an EMBL/GenBank/DDBJ whole genome shotgun (WGS) entry which is preliminary data.</text>
</comment>
<reference evidence="1 2" key="2">
    <citation type="journal article" date="2022" name="Mol. Ecol. Resour.">
        <title>The genomes of chicory, endive, great burdock and yacon provide insights into Asteraceae paleo-polyploidization history and plant inulin production.</title>
        <authorList>
            <person name="Fan W."/>
            <person name="Wang S."/>
            <person name="Wang H."/>
            <person name="Wang A."/>
            <person name="Jiang F."/>
            <person name="Liu H."/>
            <person name="Zhao H."/>
            <person name="Xu D."/>
            <person name="Zhang Y."/>
        </authorList>
    </citation>
    <scope>NUCLEOTIDE SEQUENCE [LARGE SCALE GENOMIC DNA]</scope>
    <source>
        <strain evidence="2">cv. Yunnan</strain>
        <tissue evidence="1">Leaves</tissue>
    </source>
</reference>
<reference evidence="2" key="1">
    <citation type="journal article" date="2022" name="Mol. Ecol. Resour.">
        <title>The genomes of chicory, endive, great burdock and yacon provide insights into Asteraceae palaeo-polyploidization history and plant inulin production.</title>
        <authorList>
            <person name="Fan W."/>
            <person name="Wang S."/>
            <person name="Wang H."/>
            <person name="Wang A."/>
            <person name="Jiang F."/>
            <person name="Liu H."/>
            <person name="Zhao H."/>
            <person name="Xu D."/>
            <person name="Zhang Y."/>
        </authorList>
    </citation>
    <scope>NUCLEOTIDE SEQUENCE [LARGE SCALE GENOMIC DNA]</scope>
    <source>
        <strain evidence="2">cv. Yunnan</strain>
    </source>
</reference>
<name>A0ACB9I0F8_9ASTR</name>
<dbReference type="Proteomes" id="UP001056120">
    <property type="component" value="Linkage Group LG10"/>
</dbReference>
<evidence type="ECO:0000313" key="2">
    <source>
        <dbReference type="Proteomes" id="UP001056120"/>
    </source>
</evidence>
<keyword evidence="2" id="KW-1185">Reference proteome</keyword>
<evidence type="ECO:0000313" key="1">
    <source>
        <dbReference type="EMBL" id="KAI3800855.1"/>
    </source>
</evidence>
<dbReference type="EMBL" id="CM042027">
    <property type="protein sequence ID" value="KAI3800855.1"/>
    <property type="molecule type" value="Genomic_DNA"/>
</dbReference>
<sequence length="322" mass="35542">MRCKKHYTDLSSIVGVCASCLRERLFYLVAAQEQAQAQTLDERNRDLETHPVFPRSVSPYITRRKSDNSAASTINQRNSHYSLPDQRFFSTPQLAPTGEGYNNPCGKKKHSFLRFSLLSNLFRSKKRKEEESDSDPRFSVSVSNSGGGDRGGESATSAMSSPFWFSNIRSGGGSRKKQPLWFNASSTASGTGVMRKQYCPDRGMSPVRYSDYGGAEDEFCDGSSGYETCESRKQTPWRTPAHPSVRRGGGGGGHGKNVSGLNFCLSPLVRASPFRYWNQNGTALADGGDIRGPVKPHLSNTKSFCANRSRKLADFGRCNTNR</sequence>
<proteinExistence type="predicted"/>
<organism evidence="1 2">
    <name type="scientific">Smallanthus sonchifolius</name>
    <dbReference type="NCBI Taxonomy" id="185202"/>
    <lineage>
        <taxon>Eukaryota</taxon>
        <taxon>Viridiplantae</taxon>
        <taxon>Streptophyta</taxon>
        <taxon>Embryophyta</taxon>
        <taxon>Tracheophyta</taxon>
        <taxon>Spermatophyta</taxon>
        <taxon>Magnoliopsida</taxon>
        <taxon>eudicotyledons</taxon>
        <taxon>Gunneridae</taxon>
        <taxon>Pentapetalae</taxon>
        <taxon>asterids</taxon>
        <taxon>campanulids</taxon>
        <taxon>Asterales</taxon>
        <taxon>Asteraceae</taxon>
        <taxon>Asteroideae</taxon>
        <taxon>Heliantheae alliance</taxon>
        <taxon>Millerieae</taxon>
        <taxon>Smallanthus</taxon>
    </lineage>
</organism>
<protein>
    <submittedName>
        <fullName evidence="1">Uncharacterized protein</fullName>
    </submittedName>
</protein>
<accession>A0ACB9I0F8</accession>
<gene>
    <name evidence="1" type="ORF">L1987_28954</name>
</gene>